<evidence type="ECO:0000256" key="1">
    <source>
        <dbReference type="SAM" id="MobiDB-lite"/>
    </source>
</evidence>
<feature type="compositionally biased region" description="Low complexity" evidence="1">
    <location>
        <begin position="71"/>
        <end position="87"/>
    </location>
</feature>
<protein>
    <submittedName>
        <fullName evidence="2">Uncharacterized protein</fullName>
    </submittedName>
</protein>
<sequence>MPQGAVGVDGCAVDVPRSVEQRVDHSRVGLPQDLGERTEEIPEVGAAPRLDHDPVQLRTGRGRQNAQAELHGASSHRSGRAGFSRSSGGRREPA</sequence>
<dbReference type="Proteomes" id="UP001157109">
    <property type="component" value="Unassembled WGS sequence"/>
</dbReference>
<name>A0ABQ6HKE2_9MICO</name>
<dbReference type="RefSeq" id="WP_284285182.1">
    <property type="nucleotide sequence ID" value="NZ_BSUJ01000001.1"/>
</dbReference>
<comment type="caution">
    <text evidence="2">The sequence shown here is derived from an EMBL/GenBank/DDBJ whole genome shotgun (WGS) entry which is preliminary data.</text>
</comment>
<gene>
    <name evidence="2" type="ORF">GCM10025862_05960</name>
</gene>
<reference evidence="3" key="1">
    <citation type="journal article" date="2019" name="Int. J. Syst. Evol. Microbiol.">
        <title>The Global Catalogue of Microorganisms (GCM) 10K type strain sequencing project: providing services to taxonomists for standard genome sequencing and annotation.</title>
        <authorList>
            <consortium name="The Broad Institute Genomics Platform"/>
            <consortium name="The Broad Institute Genome Sequencing Center for Infectious Disease"/>
            <person name="Wu L."/>
            <person name="Ma J."/>
        </authorList>
    </citation>
    <scope>NUCLEOTIDE SEQUENCE [LARGE SCALE GENOMIC DNA]</scope>
    <source>
        <strain evidence="3">NBRC 105830</strain>
    </source>
</reference>
<proteinExistence type="predicted"/>
<evidence type="ECO:0000313" key="2">
    <source>
        <dbReference type="EMBL" id="GMA18575.1"/>
    </source>
</evidence>
<feature type="region of interest" description="Disordered" evidence="1">
    <location>
        <begin position="20"/>
        <end position="94"/>
    </location>
</feature>
<dbReference type="EMBL" id="BSUJ01000001">
    <property type="protein sequence ID" value="GMA18575.1"/>
    <property type="molecule type" value="Genomic_DNA"/>
</dbReference>
<keyword evidence="3" id="KW-1185">Reference proteome</keyword>
<evidence type="ECO:0000313" key="3">
    <source>
        <dbReference type="Proteomes" id="UP001157109"/>
    </source>
</evidence>
<organism evidence="2 3">
    <name type="scientific">Arsenicicoccus piscis</name>
    <dbReference type="NCBI Taxonomy" id="673954"/>
    <lineage>
        <taxon>Bacteria</taxon>
        <taxon>Bacillati</taxon>
        <taxon>Actinomycetota</taxon>
        <taxon>Actinomycetes</taxon>
        <taxon>Micrococcales</taxon>
        <taxon>Intrasporangiaceae</taxon>
        <taxon>Arsenicicoccus</taxon>
    </lineage>
</organism>
<accession>A0ABQ6HKE2</accession>